<comment type="caution">
    <text evidence="2">The sequence shown here is derived from an EMBL/GenBank/DDBJ whole genome shotgun (WGS) entry which is preliminary data.</text>
</comment>
<sequence>MGADADEQLYPYLKCNIINCRATLTNIAIVTSCSCVDGRLINPGPNVPICPACGTALAEEGDIGHIQTTIPDNCQKVVLAGLHPIVISTLVDHGLRFWAYQAAQEIVYQEYVLNTARNDSKELSIDYERAINEATSKVETLTAQLEAITLTNQELVHKNNELGESFREKTSRCKKLQGELDRLRRKNLISHTQNAAAAIDQTISQPVPPGTSSGAARLSDMNAVPASPMRQNQLSGGEIGGQIPFTNGTNMSNILRGFEQHDSAMGNGNGDMSRVAMPPPNARVAGSGNMHANTRIGAAHNTSWPINALRENMGRSHVLYVQY</sequence>
<dbReference type="GO" id="GO:0061630">
    <property type="term" value="F:ubiquitin protein ligase activity"/>
    <property type="evidence" value="ECO:0007669"/>
    <property type="project" value="InterPro"/>
</dbReference>
<reference evidence="2" key="1">
    <citation type="submission" date="2023-01" db="EMBL/GenBank/DDBJ databases">
        <title>The chitinases involved in constricting ring structure development in the nematode-trapping fungus Drechslerella dactyloides.</title>
        <authorList>
            <person name="Wang R."/>
            <person name="Zhang L."/>
            <person name="Tang P."/>
            <person name="Li S."/>
            <person name="Liang L."/>
        </authorList>
    </citation>
    <scope>NUCLEOTIDE SEQUENCE</scope>
    <source>
        <strain evidence="2">YMF1.00031</strain>
    </source>
</reference>
<dbReference type="PANTHER" id="PTHR14305:SF0">
    <property type="entry name" value="E3 UBIQUITIN-PROTEIN LIGASE CCNB1IP1"/>
    <property type="match status" value="1"/>
</dbReference>
<dbReference type="AlphaFoldDB" id="A0AAD6IZH0"/>
<evidence type="ECO:0000313" key="3">
    <source>
        <dbReference type="Proteomes" id="UP001221413"/>
    </source>
</evidence>
<evidence type="ECO:0000313" key="2">
    <source>
        <dbReference type="EMBL" id="KAJ6259366.1"/>
    </source>
</evidence>
<accession>A0AAD6IZH0</accession>
<protein>
    <submittedName>
        <fullName evidence="2">E3 ubiquitin-protein ligase</fullName>
    </submittedName>
</protein>
<feature type="coiled-coil region" evidence="1">
    <location>
        <begin position="113"/>
        <end position="186"/>
    </location>
</feature>
<dbReference type="GO" id="GO:0000795">
    <property type="term" value="C:synaptonemal complex"/>
    <property type="evidence" value="ECO:0007669"/>
    <property type="project" value="InterPro"/>
</dbReference>
<dbReference type="InterPro" id="IPR042448">
    <property type="entry name" value="CCNB1IP1"/>
</dbReference>
<keyword evidence="3" id="KW-1185">Reference proteome</keyword>
<proteinExistence type="predicted"/>
<keyword evidence="1" id="KW-0175">Coiled coil</keyword>
<evidence type="ECO:0000256" key="1">
    <source>
        <dbReference type="SAM" id="Coils"/>
    </source>
</evidence>
<dbReference type="EMBL" id="JAQGDS010000007">
    <property type="protein sequence ID" value="KAJ6259366.1"/>
    <property type="molecule type" value="Genomic_DNA"/>
</dbReference>
<organism evidence="2 3">
    <name type="scientific">Drechslerella dactyloides</name>
    <name type="common">Nematode-trapping fungus</name>
    <name type="synonym">Arthrobotrys dactyloides</name>
    <dbReference type="NCBI Taxonomy" id="74499"/>
    <lineage>
        <taxon>Eukaryota</taxon>
        <taxon>Fungi</taxon>
        <taxon>Dikarya</taxon>
        <taxon>Ascomycota</taxon>
        <taxon>Pezizomycotina</taxon>
        <taxon>Orbiliomycetes</taxon>
        <taxon>Orbiliales</taxon>
        <taxon>Orbiliaceae</taxon>
        <taxon>Drechslerella</taxon>
    </lineage>
</organism>
<dbReference type="Proteomes" id="UP001221413">
    <property type="component" value="Unassembled WGS sequence"/>
</dbReference>
<dbReference type="PANTHER" id="PTHR14305">
    <property type="entry name" value="E3 UBIQUITIN-PROTEIN LIGASE CCNB1IP1"/>
    <property type="match status" value="1"/>
</dbReference>
<dbReference type="GO" id="GO:0007131">
    <property type="term" value="P:reciprocal meiotic recombination"/>
    <property type="evidence" value="ECO:0007669"/>
    <property type="project" value="InterPro"/>
</dbReference>
<gene>
    <name evidence="2" type="ORF">Dda_6266</name>
</gene>
<name>A0AAD6IZH0_DREDA</name>